<proteinExistence type="predicted"/>
<evidence type="ECO:0000256" key="2">
    <source>
        <dbReference type="SAM" id="MobiDB-lite"/>
    </source>
</evidence>
<feature type="coiled-coil region" evidence="1">
    <location>
        <begin position="586"/>
        <end position="634"/>
    </location>
</feature>
<reference evidence="3 4" key="1">
    <citation type="submission" date="2016-06" db="EMBL/GenBank/DDBJ databases">
        <authorList>
            <consortium name="Pathogen Informatics"/>
        </authorList>
    </citation>
    <scope>NUCLEOTIDE SEQUENCE [LARGE SCALE GENOMIC DNA]</scope>
</reference>
<evidence type="ECO:0000313" key="3">
    <source>
        <dbReference type="EMBL" id="SBT74415.1"/>
    </source>
</evidence>
<gene>
    <name evidence="3" type="primary">PowCR01_000214900</name>
    <name evidence="3" type="ORF">POWCR01_000214900</name>
</gene>
<dbReference type="VEuPathDB" id="PlasmoDB:PocGH01_10039900"/>
<feature type="region of interest" description="Disordered" evidence="2">
    <location>
        <begin position="70"/>
        <end position="90"/>
    </location>
</feature>
<name>A0A1C3KKD2_PLAOA</name>
<dbReference type="VEuPathDB" id="PlasmoDB:POWCR01_000214900"/>
<dbReference type="Proteomes" id="UP000243200">
    <property type="component" value="Unassembled WGS sequence"/>
</dbReference>
<accession>A0A1C3KKD2</accession>
<dbReference type="OrthoDB" id="372053at2759"/>
<sequence length="842" mass="99489">MSHKIDIFLYICKAEDEAKVKKNVIKKLIPKQKKFSKNMVVKYVLYNCKTKNSLVKKKWNINYILNKTRKKRKKKEKTKNMNETMPHNFFDCKNERTNTSNVITSPEDVTNDISTGKCDGVNNSGSYKKLLNKIVKNVNMGKNTTIINTGVDTHKYEKNVFLYGYLFRKYVSEDSKWRDENTTKQGIPRREKKSAYEESEKGVPNNHFSQFCDVKRDRKNHQNNNPFEECLKKKKGLIFDIYNYIVSIHSQADVKISISSWAYRNCKIIDMIKMKQCNESKNRSKGINNSPPFCHRCFIKKCFDHSCKCPKSCKNLPLKKVIENSEHLTKCLKRIVRKGIKIIKNVRGKIINVCFVFKYNVRINQKEVCIYVINFPLCNIKKDTIFHNNNSEKMLLFLFNKKIMNKISNVNDYSNFIFPFNNSKECQKGLNLKKKMISFVSHRKCLFEKGKTDGSNKVLTNDEPKDEFAYSPDDFPTNGNSICANNYTNEKMYSKGEENKFIKYRKKDIIFHIHLFELLIRLIFENSKTYFTFFVNEKTYNMEFYRNMYYLNLSKIVNIRIELRNMKKRGKPEEIKNVHDDNGALLRKLLKENDYCKNDVREKEKELSNLRNEVDAKEKEISTMRSEINEKDRAFLTMQKEILKYKGEQLEKMKIIEGLKSKMSKKEMVPNESTTNDQLMKNNNYIKKLYNENNLLREKIKKLSSSNRKEDFCVNPNGKLSDTKEFSKISATDNQQEKDRNEKLCFFLKAFLETEQKLYTADVVINTQKEIIEKIKKEKSNYLEEVERSKAVFKKEVENSLDFIYSVCDDIKTKKEKICLKNRINKLQDCINTFLGKFEKGI</sequence>
<organism evidence="3 4">
    <name type="scientific">Plasmodium ovale</name>
    <name type="common">malaria parasite P. ovale</name>
    <dbReference type="NCBI Taxonomy" id="36330"/>
    <lineage>
        <taxon>Eukaryota</taxon>
        <taxon>Sar</taxon>
        <taxon>Alveolata</taxon>
        <taxon>Apicomplexa</taxon>
        <taxon>Aconoidasida</taxon>
        <taxon>Haemosporida</taxon>
        <taxon>Plasmodiidae</taxon>
        <taxon>Plasmodium</taxon>
        <taxon>Plasmodium (Plasmodium)</taxon>
    </lineage>
</organism>
<feature type="coiled-coil region" evidence="1">
    <location>
        <begin position="765"/>
        <end position="792"/>
    </location>
</feature>
<evidence type="ECO:0000313" key="4">
    <source>
        <dbReference type="Proteomes" id="UP000243200"/>
    </source>
</evidence>
<feature type="region of interest" description="Disordered" evidence="2">
    <location>
        <begin position="178"/>
        <end position="199"/>
    </location>
</feature>
<evidence type="ECO:0000256" key="1">
    <source>
        <dbReference type="SAM" id="Coils"/>
    </source>
</evidence>
<dbReference type="EMBL" id="FLRJ01000704">
    <property type="protein sequence ID" value="SBT74415.1"/>
    <property type="molecule type" value="Genomic_DNA"/>
</dbReference>
<protein>
    <submittedName>
        <fullName evidence="3">Uncharacterized protein</fullName>
    </submittedName>
</protein>
<dbReference type="AlphaFoldDB" id="A0A1C3KKD2"/>
<keyword evidence="1" id="KW-0175">Coiled coil</keyword>